<evidence type="ECO:0000313" key="2">
    <source>
        <dbReference type="Proteomes" id="UP000887540"/>
    </source>
</evidence>
<evidence type="ECO:0000313" key="3">
    <source>
        <dbReference type="WBParaSite" id="ACRNAN_Path_90.g331.t1"/>
    </source>
</evidence>
<protein>
    <submittedName>
        <fullName evidence="3">Uncharacterized protein</fullName>
    </submittedName>
</protein>
<reference evidence="3" key="1">
    <citation type="submission" date="2022-11" db="UniProtKB">
        <authorList>
            <consortium name="WormBaseParasite"/>
        </authorList>
    </citation>
    <scope>IDENTIFICATION</scope>
</reference>
<keyword evidence="1" id="KW-0472">Membrane</keyword>
<accession>A0A914CD08</accession>
<organism evidence="2 3">
    <name type="scientific">Acrobeloides nanus</name>
    <dbReference type="NCBI Taxonomy" id="290746"/>
    <lineage>
        <taxon>Eukaryota</taxon>
        <taxon>Metazoa</taxon>
        <taxon>Ecdysozoa</taxon>
        <taxon>Nematoda</taxon>
        <taxon>Chromadorea</taxon>
        <taxon>Rhabditida</taxon>
        <taxon>Tylenchina</taxon>
        <taxon>Cephalobomorpha</taxon>
        <taxon>Cephaloboidea</taxon>
        <taxon>Cephalobidae</taxon>
        <taxon>Acrobeloides</taxon>
    </lineage>
</organism>
<evidence type="ECO:0000256" key="1">
    <source>
        <dbReference type="SAM" id="Phobius"/>
    </source>
</evidence>
<keyword evidence="1" id="KW-1133">Transmembrane helix</keyword>
<sequence length="110" mass="12465">MEVAIRDDKFDLMGGQCSKLNYGRFQALRPEVDNKWRNSIEKFNTLRYINMILAFAFGVGGFIVSLALFILISKRKELQTGFGVVCFIQVINDVIMFTNVVCLEGASNMN</sequence>
<keyword evidence="2" id="KW-1185">Reference proteome</keyword>
<feature type="transmembrane region" description="Helical" evidence="1">
    <location>
        <begin position="48"/>
        <end position="72"/>
    </location>
</feature>
<dbReference type="AlphaFoldDB" id="A0A914CD08"/>
<proteinExistence type="predicted"/>
<dbReference type="Proteomes" id="UP000887540">
    <property type="component" value="Unplaced"/>
</dbReference>
<keyword evidence="1" id="KW-0812">Transmembrane</keyword>
<name>A0A914CD08_9BILA</name>
<dbReference type="WBParaSite" id="ACRNAN_Path_90.g331.t1">
    <property type="protein sequence ID" value="ACRNAN_Path_90.g331.t1"/>
    <property type="gene ID" value="ACRNAN_Path_90.g331"/>
</dbReference>